<dbReference type="NCBIfam" id="TIGR03705">
    <property type="entry name" value="poly_P_kin"/>
    <property type="match status" value="1"/>
</dbReference>
<reference evidence="13 14" key="1">
    <citation type="submission" date="2011-02" db="EMBL/GenBank/DDBJ databases">
        <authorList>
            <person name="Nelson K.E."/>
            <person name="Sutton G."/>
            <person name="Torralba M."/>
            <person name="Durkin S."/>
            <person name="Harkins D."/>
            <person name="Montgomery R."/>
            <person name="Ziemer C."/>
            <person name="Klaassens E."/>
            <person name="Ocuiv P."/>
            <person name="Morrison M."/>
        </authorList>
    </citation>
    <scope>NUCLEOTIDE SEQUENCE [LARGE SCALE GENOMIC DNA]</scope>
    <source>
        <strain evidence="13 14">8</strain>
    </source>
</reference>
<dbReference type="NCBIfam" id="NF003921">
    <property type="entry name" value="PRK05443.2-2"/>
    <property type="match status" value="1"/>
</dbReference>
<gene>
    <name evidence="13" type="primary">ppk1</name>
    <name evidence="6" type="synonym">ppk</name>
    <name evidence="13" type="ORF">CUS_5409</name>
</gene>
<dbReference type="PANTHER" id="PTHR30218">
    <property type="entry name" value="POLYPHOSPHATE KINASE"/>
    <property type="match status" value="1"/>
</dbReference>
<dbReference type="HAMAP" id="MF_00347">
    <property type="entry name" value="Polyphosphate_kinase"/>
    <property type="match status" value="1"/>
</dbReference>
<protein>
    <recommendedName>
        <fullName evidence="6 7">Polyphosphate kinase</fullName>
        <ecNumber evidence="6 7">2.7.4.1</ecNumber>
    </recommendedName>
    <alternativeName>
        <fullName evidence="6">ATP-polyphosphate phosphotransferase</fullName>
    </alternativeName>
    <alternativeName>
        <fullName evidence="6">Polyphosphoric acid kinase</fullName>
    </alternativeName>
</protein>
<dbReference type="SUPFAM" id="SSF143724">
    <property type="entry name" value="PHP14-like"/>
    <property type="match status" value="1"/>
</dbReference>
<dbReference type="InterPro" id="IPR036832">
    <property type="entry name" value="PPK_N_dom_sf"/>
</dbReference>
<feature type="region of interest" description="Disordered" evidence="8">
    <location>
        <begin position="681"/>
        <end position="745"/>
    </location>
</feature>
<dbReference type="GO" id="GO:0009358">
    <property type="term" value="C:polyphosphate kinase complex"/>
    <property type="evidence" value="ECO:0007669"/>
    <property type="project" value="InterPro"/>
</dbReference>
<sequence>MKNRVYDNRELSWLKFNERVLEEARDERNPLLERLLFQSIYGSNLDEFFMVRVGSLYDASLVDDSHKDNKSKMKPSEQLSAIFTRVRELIAVEDESFKTIHKALEPKNIEHKSMKSLTMQEAEFLEAYYAYEIKPFLSPLIIDKRHPFPFLPNKSIYVAAKLTSKSGVTLGIIGCSEKFQRVIFLPRQDDSIAYVLVEELIFHYTDKIFSGYKVEEKTLMRITRNADIDVDESFDRELDFRQNMSELINKRKRLCAVRLQLSKQVSEPLQKELCTRLELSKKQVFVEKTPLDLSYVFAVFEKAADKKELFYEPQTSQLSRMIDESRPMIEQVDERDLFLSYPYETIQHFIRMLNEAAKDESVVSIKMTLYRVAKHSKVIKALCAAAENGKEVSVLVELRARFDEENNIGWSKQLEEAGCRVMYGPKGLKVHSKLCLITRKTSEGVKYTTQIGTGNYNEKTACLYTDLCLMTANTQIAHEAEEVFRALSIGELVEDSKLLLVAPHCLQNRLLEMMDNEIAVAKAGGEGYVGAKLNSLTDKVLIDKMIECSQAGVKVEMVIRGISCLVAGIPGVTENVRIRSIVGRYLEHARIYIFGSGVRKNVYISSADYMTRNTTRRVEVAAPVLNDEIKQRIIELFETQMKDNVKARDMQPDGTYIRLPASEPLVDAQSRLFAEAYANVPKSKPVPNPEPKAEPVPEPVTQPVQAQTEVRENTENAQTQTNVEEKPEPVQNATPVEEPVKKKVFGQGSSRYSVVKVKVKKKK</sequence>
<comment type="function">
    <text evidence="6 7">Catalyzes the reversible transfer of the terminal phosphate of ATP to form a long-chain polyphosphate (polyP).</text>
</comment>
<dbReference type="InterPro" id="IPR024953">
    <property type="entry name" value="PP_kinase_middle"/>
</dbReference>
<keyword evidence="1 6" id="KW-0597">Phosphoprotein</keyword>
<evidence type="ECO:0000256" key="6">
    <source>
        <dbReference type="HAMAP-Rule" id="MF_00347"/>
    </source>
</evidence>
<dbReference type="Pfam" id="PF13089">
    <property type="entry name" value="PP_kinase_N"/>
    <property type="match status" value="1"/>
</dbReference>
<dbReference type="PANTHER" id="PTHR30218:SF0">
    <property type="entry name" value="POLYPHOSPHATE KINASE"/>
    <property type="match status" value="1"/>
</dbReference>
<dbReference type="GO" id="GO:0005524">
    <property type="term" value="F:ATP binding"/>
    <property type="evidence" value="ECO:0007669"/>
    <property type="project" value="UniProtKB-KW"/>
</dbReference>
<dbReference type="RefSeq" id="WP_002853543.1">
    <property type="nucleotide sequence ID" value="NZ_ADKM02000135.1"/>
</dbReference>
<feature type="domain" description="Polyphosphate kinase middle" evidence="9">
    <location>
        <begin position="121"/>
        <end position="298"/>
    </location>
</feature>
<feature type="compositionally biased region" description="Pro residues" evidence="8">
    <location>
        <begin position="684"/>
        <end position="700"/>
    </location>
</feature>
<feature type="binding site" evidence="6">
    <location>
        <position position="371"/>
    </location>
    <ligand>
        <name>Mg(2+)</name>
        <dbReference type="ChEBI" id="CHEBI:18420"/>
    </ligand>
</feature>
<evidence type="ECO:0000256" key="4">
    <source>
        <dbReference type="ARBA" id="ARBA00022777"/>
    </source>
</evidence>
<dbReference type="InterPro" id="IPR003414">
    <property type="entry name" value="PP_kinase"/>
</dbReference>
<dbReference type="SUPFAM" id="SSF56024">
    <property type="entry name" value="Phospholipase D/nuclease"/>
    <property type="match status" value="2"/>
</dbReference>
<evidence type="ECO:0000256" key="7">
    <source>
        <dbReference type="RuleBase" id="RU003800"/>
    </source>
</evidence>
<dbReference type="Pfam" id="PF02503">
    <property type="entry name" value="PP_kinase"/>
    <property type="match status" value="1"/>
</dbReference>
<evidence type="ECO:0000313" key="14">
    <source>
        <dbReference type="Proteomes" id="UP000004259"/>
    </source>
</evidence>
<dbReference type="EC" id="2.7.4.1" evidence="6 7"/>
<dbReference type="GO" id="GO:0006799">
    <property type="term" value="P:polyphosphate biosynthetic process"/>
    <property type="evidence" value="ECO:0007669"/>
    <property type="project" value="UniProtKB-UniRule"/>
</dbReference>
<evidence type="ECO:0000259" key="11">
    <source>
        <dbReference type="Pfam" id="PF13090"/>
    </source>
</evidence>
<dbReference type="AlphaFoldDB" id="E9SI44"/>
<feature type="binding site" evidence="6">
    <location>
        <position position="560"/>
    </location>
    <ligand>
        <name>ATP</name>
        <dbReference type="ChEBI" id="CHEBI:30616"/>
    </ligand>
</feature>
<dbReference type="PIRSF" id="PIRSF015589">
    <property type="entry name" value="PP_kinase"/>
    <property type="match status" value="1"/>
</dbReference>
<evidence type="ECO:0000256" key="2">
    <source>
        <dbReference type="ARBA" id="ARBA00022679"/>
    </source>
</evidence>
<dbReference type="Pfam" id="PF17941">
    <property type="entry name" value="PP_kinase_C_1"/>
    <property type="match status" value="1"/>
</dbReference>
<dbReference type="Proteomes" id="UP000004259">
    <property type="component" value="Unassembled WGS sequence"/>
</dbReference>
<comment type="similarity">
    <text evidence="6 7">Belongs to the polyphosphate kinase 1 (PPK1) family.</text>
</comment>
<feature type="binding site" evidence="6">
    <location>
        <position position="464"/>
    </location>
    <ligand>
        <name>ATP</name>
        <dbReference type="ChEBI" id="CHEBI:30616"/>
    </ligand>
</feature>
<comment type="cofactor">
    <cofactor evidence="6">
        <name>Mg(2+)</name>
        <dbReference type="ChEBI" id="CHEBI:18420"/>
    </cofactor>
</comment>
<keyword evidence="2 6" id="KW-0808">Transferase</keyword>
<dbReference type="NCBIfam" id="NF003917">
    <property type="entry name" value="PRK05443.1-1"/>
    <property type="match status" value="1"/>
</dbReference>
<name>E9SI44_RUMAL</name>
<comment type="caution">
    <text evidence="13">The sequence shown here is derived from an EMBL/GenBank/DDBJ whole genome shotgun (WGS) entry which is preliminary data.</text>
</comment>
<feature type="domain" description="Polyphosphate kinase C-terminal" evidence="12">
    <location>
        <begin position="328"/>
        <end position="488"/>
    </location>
</feature>
<accession>E9SI44</accession>
<keyword evidence="5 6" id="KW-0067">ATP-binding</keyword>
<keyword evidence="14" id="KW-1185">Reference proteome</keyword>
<evidence type="ECO:0000256" key="8">
    <source>
        <dbReference type="SAM" id="MobiDB-lite"/>
    </source>
</evidence>
<evidence type="ECO:0000256" key="1">
    <source>
        <dbReference type="ARBA" id="ARBA00022553"/>
    </source>
</evidence>
<dbReference type="CDD" id="cd09169">
    <property type="entry name" value="PLDc_PPK1_C2_unchar"/>
    <property type="match status" value="1"/>
</dbReference>
<dbReference type="Gene3D" id="3.30.870.10">
    <property type="entry name" value="Endonuclease Chain A"/>
    <property type="match status" value="2"/>
</dbReference>
<evidence type="ECO:0000313" key="13">
    <source>
        <dbReference type="EMBL" id="EGC01075.1"/>
    </source>
</evidence>
<keyword evidence="6" id="KW-0479">Metal-binding</keyword>
<dbReference type="eggNOG" id="COG0855">
    <property type="taxonomic scope" value="Bacteria"/>
</dbReference>
<dbReference type="Gene3D" id="1.20.58.310">
    <property type="entry name" value="Polyphosphate kinase N-terminal domain"/>
    <property type="match status" value="1"/>
</dbReference>
<dbReference type="InterPro" id="IPR025198">
    <property type="entry name" value="PPK_N_dom"/>
</dbReference>
<evidence type="ECO:0000259" key="12">
    <source>
        <dbReference type="Pfam" id="PF17941"/>
    </source>
</evidence>
<feature type="domain" description="Polyphosphate kinase C-terminal" evidence="11">
    <location>
        <begin position="499"/>
        <end position="660"/>
    </location>
</feature>
<proteinExistence type="inferred from homology"/>
<feature type="domain" description="Polyphosphate kinase N-terminal" evidence="10">
    <location>
        <begin position="6"/>
        <end position="110"/>
    </location>
</feature>
<dbReference type="EMBL" id="ADKM02000135">
    <property type="protein sequence ID" value="EGC01075.1"/>
    <property type="molecule type" value="Genomic_DNA"/>
</dbReference>
<dbReference type="SUPFAM" id="SSF140356">
    <property type="entry name" value="PPK N-terminal domain-like"/>
    <property type="match status" value="1"/>
</dbReference>
<dbReference type="STRING" id="246199.CUS_5409"/>
<dbReference type="InterPro" id="IPR041108">
    <property type="entry name" value="PP_kinase_C_1"/>
</dbReference>
<dbReference type="Pfam" id="PF13090">
    <property type="entry name" value="PP_kinase_C"/>
    <property type="match status" value="1"/>
</dbReference>
<feature type="active site" description="Phosphohistidine intermediate" evidence="6">
    <location>
        <position position="431"/>
    </location>
</feature>
<evidence type="ECO:0000256" key="3">
    <source>
        <dbReference type="ARBA" id="ARBA00022741"/>
    </source>
</evidence>
<evidence type="ECO:0000259" key="10">
    <source>
        <dbReference type="Pfam" id="PF13089"/>
    </source>
</evidence>
<feature type="binding site" evidence="6">
    <location>
        <position position="588"/>
    </location>
    <ligand>
        <name>ATP</name>
        <dbReference type="ChEBI" id="CHEBI:30616"/>
    </ligand>
</feature>
<feature type="binding site" evidence="6">
    <location>
        <position position="44"/>
    </location>
    <ligand>
        <name>ATP</name>
        <dbReference type="ChEBI" id="CHEBI:30616"/>
    </ligand>
</feature>
<dbReference type="GO" id="GO:0008976">
    <property type="term" value="F:polyphosphate kinase activity"/>
    <property type="evidence" value="ECO:0007669"/>
    <property type="project" value="UniProtKB-UniRule"/>
</dbReference>
<dbReference type="InterPro" id="IPR036830">
    <property type="entry name" value="PP_kinase_middle_dom_sf"/>
</dbReference>
<comment type="catalytic activity">
    <reaction evidence="6 7">
        <text>[phosphate](n) + ATP = [phosphate](n+1) + ADP</text>
        <dbReference type="Rhea" id="RHEA:19573"/>
        <dbReference type="Rhea" id="RHEA-COMP:9859"/>
        <dbReference type="Rhea" id="RHEA-COMP:14280"/>
        <dbReference type="ChEBI" id="CHEBI:16838"/>
        <dbReference type="ChEBI" id="CHEBI:30616"/>
        <dbReference type="ChEBI" id="CHEBI:456216"/>
        <dbReference type="EC" id="2.7.4.1"/>
    </reaction>
</comment>
<feature type="binding site" evidence="6">
    <location>
        <position position="401"/>
    </location>
    <ligand>
        <name>Mg(2+)</name>
        <dbReference type="ChEBI" id="CHEBI:18420"/>
    </ligand>
</feature>
<dbReference type="InterPro" id="IPR025200">
    <property type="entry name" value="PPK_C_dom2"/>
</dbReference>
<evidence type="ECO:0000259" key="9">
    <source>
        <dbReference type="Pfam" id="PF02503"/>
    </source>
</evidence>
<organism evidence="13 14">
    <name type="scientific">Ruminococcus albus 8</name>
    <dbReference type="NCBI Taxonomy" id="246199"/>
    <lineage>
        <taxon>Bacteria</taxon>
        <taxon>Bacillati</taxon>
        <taxon>Bacillota</taxon>
        <taxon>Clostridia</taxon>
        <taxon>Eubacteriales</taxon>
        <taxon>Oscillospiraceae</taxon>
        <taxon>Ruminococcus</taxon>
    </lineage>
</organism>
<dbReference type="Gene3D" id="3.30.1840.10">
    <property type="entry name" value="Polyphosphate kinase middle domain"/>
    <property type="match status" value="1"/>
</dbReference>
<evidence type="ECO:0000256" key="5">
    <source>
        <dbReference type="ARBA" id="ARBA00022840"/>
    </source>
</evidence>
<comment type="PTM">
    <text evidence="6 7">An intermediate of this reaction is the autophosphorylated ppk in which a phosphate is covalently linked to a histidine residue through a N-P bond.</text>
</comment>
<keyword evidence="3 6" id="KW-0547">Nucleotide-binding</keyword>
<keyword evidence="6" id="KW-0460">Magnesium</keyword>
<keyword evidence="4 6" id="KW-0418">Kinase</keyword>
<dbReference type="GO" id="GO:0046872">
    <property type="term" value="F:metal ion binding"/>
    <property type="evidence" value="ECO:0007669"/>
    <property type="project" value="UniProtKB-KW"/>
</dbReference>